<evidence type="ECO:0000256" key="6">
    <source>
        <dbReference type="ARBA" id="ARBA00023295"/>
    </source>
</evidence>
<comment type="similarity">
    <text evidence="2">Belongs to the glycosyl hydrolase 3 family.</text>
</comment>
<dbReference type="AlphaFoldDB" id="A0A516Q070"/>
<keyword evidence="4" id="KW-0732">Signal</keyword>
<evidence type="ECO:0000256" key="2">
    <source>
        <dbReference type="ARBA" id="ARBA00005336"/>
    </source>
</evidence>
<dbReference type="Proteomes" id="UP000319263">
    <property type="component" value="Chromosome"/>
</dbReference>
<comment type="catalytic activity">
    <reaction evidence="1">
        <text>Hydrolysis of terminal, non-reducing beta-D-glucosyl residues with release of beta-D-glucose.</text>
        <dbReference type="EC" id="3.2.1.21"/>
    </reaction>
</comment>
<dbReference type="PANTHER" id="PTHR30620">
    <property type="entry name" value="PERIPLASMIC BETA-GLUCOSIDASE-RELATED"/>
    <property type="match status" value="1"/>
</dbReference>
<sequence length="592" mass="64421">MDNDVQFPYQDPALPVRQRIGDLLERMTLEDKAGLLFHTMVRPGSPDSLAADDDFGLPSPATLLRERRMNHFNLLGAAGSARELAQWHNAAQRLAAEVGLGIPITFSTDPRHAFTDNPGAAMMSGPFSQWPEPIGLAAIGDPELVRRFADIARQEYLAVGLRVALHPQIDLATEPRWARISGTFGEDAALTGELGAAYVRGFQGERLGPDSVSTMIKHFPGGGPQLDGEDPHFSYGREQVYPSGNFDYHLRPFREVLAAGASQVMPYYAMPVGTDHPEVGFSFNKSVVTGILRTELGFDGIVCTDWGLLTDDEIMGQPMPARAWGVEHLSCEDRALMIMNAGVDQFGGEACPELIINLVRSGRLGEDRLDISVRRLLLEKFRLGLFDDRRFVDAEAAASVVGRDDFRTAGDGAQRRSLTLLTNHDLDSAPILPLKPGHNLYLEGVDPELASGYGTPVDAPQDADVALIRLSAPYEPRTGGFESFFHAGSLAFDDHERDRITDLCRTVPTIVIIHLDRPAVMGEIIDAAAAVVADYGASDAAVLDVITGAAQPQGRLPFDLPRSMAAVENSDPDAPFATEDPIFRFGHGLRYD</sequence>
<dbReference type="InterPro" id="IPR036881">
    <property type="entry name" value="Glyco_hydro_3_C_sf"/>
</dbReference>
<feature type="domain" description="Glycoside hydrolase family 3 C-terminal" evidence="8">
    <location>
        <begin position="455"/>
        <end position="591"/>
    </location>
</feature>
<feature type="domain" description="Glycoside hydrolase family 3 N-terminal" evidence="7">
    <location>
        <begin position="83"/>
        <end position="377"/>
    </location>
</feature>
<dbReference type="SUPFAM" id="SSF51445">
    <property type="entry name" value="(Trans)glycosidases"/>
    <property type="match status" value="1"/>
</dbReference>
<dbReference type="InterPro" id="IPR036962">
    <property type="entry name" value="Glyco_hydro_3_N_sf"/>
</dbReference>
<dbReference type="EC" id="3.2.1.21" evidence="3"/>
<dbReference type="InterPro" id="IPR002772">
    <property type="entry name" value="Glyco_hydro_3_C"/>
</dbReference>
<dbReference type="PANTHER" id="PTHR30620:SF16">
    <property type="entry name" value="LYSOSOMAL BETA GLUCOSIDASE"/>
    <property type="match status" value="1"/>
</dbReference>
<keyword evidence="5 9" id="KW-0378">Hydrolase</keyword>
<evidence type="ECO:0000259" key="7">
    <source>
        <dbReference type="Pfam" id="PF00933"/>
    </source>
</evidence>
<evidence type="ECO:0000256" key="3">
    <source>
        <dbReference type="ARBA" id="ARBA00012744"/>
    </source>
</evidence>
<dbReference type="GO" id="GO:0009251">
    <property type="term" value="P:glucan catabolic process"/>
    <property type="evidence" value="ECO:0007669"/>
    <property type="project" value="TreeGrafter"/>
</dbReference>
<name>A0A516Q070_9ACTN</name>
<gene>
    <name evidence="9" type="ORF">FOE78_13465</name>
</gene>
<dbReference type="Pfam" id="PF01915">
    <property type="entry name" value="Glyco_hydro_3_C"/>
    <property type="match status" value="1"/>
</dbReference>
<keyword evidence="6" id="KW-0326">Glycosidase</keyword>
<protein>
    <recommendedName>
        <fullName evidence="3">beta-glucosidase</fullName>
        <ecNumber evidence="3">3.2.1.21</ecNumber>
    </recommendedName>
</protein>
<dbReference type="InterPro" id="IPR051915">
    <property type="entry name" value="Cellulose_Degrad_GH3"/>
</dbReference>
<evidence type="ECO:0000256" key="5">
    <source>
        <dbReference type="ARBA" id="ARBA00022801"/>
    </source>
</evidence>
<accession>A0A516Q070</accession>
<dbReference type="SUPFAM" id="SSF52279">
    <property type="entry name" value="Beta-D-glucan exohydrolase, C-terminal domain"/>
    <property type="match status" value="1"/>
</dbReference>
<organism evidence="9 10">
    <name type="scientific">Microlunatus elymi</name>
    <dbReference type="NCBI Taxonomy" id="2596828"/>
    <lineage>
        <taxon>Bacteria</taxon>
        <taxon>Bacillati</taxon>
        <taxon>Actinomycetota</taxon>
        <taxon>Actinomycetes</taxon>
        <taxon>Propionibacteriales</taxon>
        <taxon>Propionibacteriaceae</taxon>
        <taxon>Microlunatus</taxon>
    </lineage>
</organism>
<dbReference type="GO" id="GO:0008422">
    <property type="term" value="F:beta-glucosidase activity"/>
    <property type="evidence" value="ECO:0007669"/>
    <property type="project" value="UniProtKB-EC"/>
</dbReference>
<keyword evidence="10" id="KW-1185">Reference proteome</keyword>
<evidence type="ECO:0000256" key="1">
    <source>
        <dbReference type="ARBA" id="ARBA00000448"/>
    </source>
</evidence>
<evidence type="ECO:0000259" key="8">
    <source>
        <dbReference type="Pfam" id="PF01915"/>
    </source>
</evidence>
<dbReference type="KEGG" id="mik:FOE78_13465"/>
<evidence type="ECO:0000313" key="10">
    <source>
        <dbReference type="Proteomes" id="UP000319263"/>
    </source>
</evidence>
<dbReference type="Gene3D" id="3.40.50.1700">
    <property type="entry name" value="Glycoside hydrolase family 3 C-terminal domain"/>
    <property type="match status" value="1"/>
</dbReference>
<dbReference type="Pfam" id="PF00933">
    <property type="entry name" value="Glyco_hydro_3"/>
    <property type="match status" value="1"/>
</dbReference>
<reference evidence="9 10" key="1">
    <citation type="submission" date="2019-07" db="EMBL/GenBank/DDBJ databases">
        <title>Microlunatus dokdonensis sp. nov. isolated from the rhizospheric soil of the wild plant Elymus tsukushiensis.</title>
        <authorList>
            <person name="Ghim S.-Y."/>
            <person name="Hwang Y.-J."/>
            <person name="Son J.-S."/>
            <person name="Shin J.-H."/>
        </authorList>
    </citation>
    <scope>NUCLEOTIDE SEQUENCE [LARGE SCALE GENOMIC DNA]</scope>
    <source>
        <strain evidence="9 10">KUDC0627</strain>
    </source>
</reference>
<evidence type="ECO:0000256" key="4">
    <source>
        <dbReference type="ARBA" id="ARBA00022729"/>
    </source>
</evidence>
<dbReference type="InterPro" id="IPR001764">
    <property type="entry name" value="Glyco_hydro_3_N"/>
</dbReference>
<dbReference type="EMBL" id="CP041692">
    <property type="protein sequence ID" value="QDP96782.1"/>
    <property type="molecule type" value="Genomic_DNA"/>
</dbReference>
<dbReference type="InterPro" id="IPR017853">
    <property type="entry name" value="GH"/>
</dbReference>
<dbReference type="RefSeq" id="WP_143986744.1">
    <property type="nucleotide sequence ID" value="NZ_CP041692.1"/>
</dbReference>
<dbReference type="OrthoDB" id="9805821at2"/>
<evidence type="ECO:0000313" key="9">
    <source>
        <dbReference type="EMBL" id="QDP96782.1"/>
    </source>
</evidence>
<dbReference type="PRINTS" id="PR00133">
    <property type="entry name" value="GLHYDRLASE3"/>
</dbReference>
<proteinExistence type="inferred from homology"/>
<dbReference type="Gene3D" id="3.20.20.300">
    <property type="entry name" value="Glycoside hydrolase, family 3, N-terminal domain"/>
    <property type="match status" value="1"/>
</dbReference>